<comment type="similarity">
    <text evidence="1 2">Belongs to the UPF0125 (RnfH) family.</text>
</comment>
<dbReference type="SUPFAM" id="SSF54285">
    <property type="entry name" value="MoaD/ThiS"/>
    <property type="match status" value="1"/>
</dbReference>
<dbReference type="Pfam" id="PF03658">
    <property type="entry name" value="Ub-RnfH"/>
    <property type="match status" value="1"/>
</dbReference>
<dbReference type="HAMAP" id="MF_00460">
    <property type="entry name" value="UPF0125_RnfH"/>
    <property type="match status" value="1"/>
</dbReference>
<dbReference type="KEGG" id="lez:GLE_2226"/>
<dbReference type="InterPro" id="IPR016155">
    <property type="entry name" value="Mopterin_synth/thiamin_S_b"/>
</dbReference>
<evidence type="ECO:0000313" key="4">
    <source>
        <dbReference type="Proteomes" id="UP000061569"/>
    </source>
</evidence>
<evidence type="ECO:0000256" key="1">
    <source>
        <dbReference type="ARBA" id="ARBA00010645"/>
    </source>
</evidence>
<organism evidence="3 4">
    <name type="scientific">Lysobacter enzymogenes</name>
    <dbReference type="NCBI Taxonomy" id="69"/>
    <lineage>
        <taxon>Bacteria</taxon>
        <taxon>Pseudomonadati</taxon>
        <taxon>Pseudomonadota</taxon>
        <taxon>Gammaproteobacteria</taxon>
        <taxon>Lysobacterales</taxon>
        <taxon>Lysobacteraceae</taxon>
        <taxon>Lysobacter</taxon>
    </lineage>
</organism>
<dbReference type="PANTHER" id="PTHR37483">
    <property type="entry name" value="UPF0125 PROTEIN RATB"/>
    <property type="match status" value="1"/>
</dbReference>
<proteinExistence type="inferred from homology"/>
<reference evidence="3 4" key="1">
    <citation type="submission" date="2015-11" db="EMBL/GenBank/DDBJ databases">
        <title>Genome sequences of Lysobacter enzymogenes strain C3 and Lysobacter antibioticus ATCC 29479.</title>
        <authorList>
            <person name="Kobayashi D.Y."/>
        </authorList>
    </citation>
    <scope>NUCLEOTIDE SEQUENCE [LARGE SCALE GENOMIC DNA]</scope>
    <source>
        <strain evidence="3 4">C3</strain>
    </source>
</reference>
<dbReference type="NCBIfam" id="NF002490">
    <property type="entry name" value="PRK01777.1"/>
    <property type="match status" value="1"/>
</dbReference>
<dbReference type="STRING" id="69.GLE_2226"/>
<dbReference type="EMBL" id="CP013140">
    <property type="protein sequence ID" value="ALN57575.1"/>
    <property type="molecule type" value="Genomic_DNA"/>
</dbReference>
<dbReference type="PATRIC" id="fig|69.6.peg.2191"/>
<name>A0A0S2DG27_LYSEN</name>
<gene>
    <name evidence="3" type="ORF">GLE_2226</name>
</gene>
<dbReference type="PANTHER" id="PTHR37483:SF1">
    <property type="entry name" value="UPF0125 PROTEIN RATB"/>
    <property type="match status" value="1"/>
</dbReference>
<dbReference type="InterPro" id="IPR005346">
    <property type="entry name" value="RnfH"/>
</dbReference>
<dbReference type="Proteomes" id="UP000061569">
    <property type="component" value="Chromosome"/>
</dbReference>
<accession>A0A0S2DG27</accession>
<dbReference type="InterPro" id="IPR037021">
    <property type="entry name" value="RnfH_sf"/>
</dbReference>
<sequence>MKVEVVRAWPRRFQVMSLELAEGATLGQAVAAAGFDGDAEAVGYAVFGVRAGADTVLREGDRVELLRPLQVDPKDARRRRAEERPLKKK</sequence>
<evidence type="ECO:0000256" key="2">
    <source>
        <dbReference type="HAMAP-Rule" id="MF_00460"/>
    </source>
</evidence>
<evidence type="ECO:0000313" key="3">
    <source>
        <dbReference type="EMBL" id="ALN57575.1"/>
    </source>
</evidence>
<dbReference type="Gene3D" id="3.10.20.280">
    <property type="entry name" value="RnfH-like"/>
    <property type="match status" value="1"/>
</dbReference>
<dbReference type="OrthoDB" id="9796575at2"/>
<dbReference type="AlphaFoldDB" id="A0A0S2DG27"/>
<protein>
    <recommendedName>
        <fullName evidence="2">UPF0125 protein GLE_2226</fullName>
    </recommendedName>
</protein>